<dbReference type="CDD" id="cd01335">
    <property type="entry name" value="Radical_SAM"/>
    <property type="match status" value="1"/>
</dbReference>
<dbReference type="NCBIfam" id="TIGR04085">
    <property type="entry name" value="rSAM_more_4Fe4S"/>
    <property type="match status" value="1"/>
</dbReference>
<name>F2NJ47_DESAR</name>
<dbReference type="SFLD" id="SFLDG01386">
    <property type="entry name" value="main_SPASM_domain-containing"/>
    <property type="match status" value="1"/>
</dbReference>
<evidence type="ECO:0000256" key="4">
    <source>
        <dbReference type="ARBA" id="ARBA00022723"/>
    </source>
</evidence>
<dbReference type="Pfam" id="PF04055">
    <property type="entry name" value="Radical_SAM"/>
    <property type="match status" value="1"/>
</dbReference>
<dbReference type="SFLD" id="SFLDG01067">
    <property type="entry name" value="SPASM/twitch_domain_containing"/>
    <property type="match status" value="1"/>
</dbReference>
<dbReference type="OrthoDB" id="9782387at2"/>
<dbReference type="PIRSF" id="PIRSF037420">
    <property type="entry name" value="PQQ_syn_pqqE"/>
    <property type="match status" value="1"/>
</dbReference>
<evidence type="ECO:0000313" key="9">
    <source>
        <dbReference type="Proteomes" id="UP000000483"/>
    </source>
</evidence>
<dbReference type="Pfam" id="PF13186">
    <property type="entry name" value="SPASM"/>
    <property type="match status" value="1"/>
</dbReference>
<dbReference type="HOGENOM" id="CLU_009273_4_2_7"/>
<keyword evidence="2" id="KW-0004">4Fe-4S</keyword>
<proteinExistence type="predicted"/>
<evidence type="ECO:0000256" key="3">
    <source>
        <dbReference type="ARBA" id="ARBA00022691"/>
    </source>
</evidence>
<evidence type="ECO:0000256" key="2">
    <source>
        <dbReference type="ARBA" id="ARBA00022485"/>
    </source>
</evidence>
<dbReference type="PANTHER" id="PTHR11228:SF7">
    <property type="entry name" value="PQQA PEPTIDE CYCLASE"/>
    <property type="match status" value="1"/>
</dbReference>
<dbReference type="GO" id="GO:0046872">
    <property type="term" value="F:metal ion binding"/>
    <property type="evidence" value="ECO:0007669"/>
    <property type="project" value="UniProtKB-KW"/>
</dbReference>
<evidence type="ECO:0000256" key="6">
    <source>
        <dbReference type="ARBA" id="ARBA00023014"/>
    </source>
</evidence>
<protein>
    <submittedName>
        <fullName evidence="8">Radical SAM domain protein</fullName>
    </submittedName>
</protein>
<dbReference type="SFLD" id="SFLDS00029">
    <property type="entry name" value="Radical_SAM"/>
    <property type="match status" value="1"/>
</dbReference>
<keyword evidence="9" id="KW-1185">Reference proteome</keyword>
<dbReference type="PROSITE" id="PS51918">
    <property type="entry name" value="RADICAL_SAM"/>
    <property type="match status" value="1"/>
</dbReference>
<dbReference type="InterPro" id="IPR058240">
    <property type="entry name" value="rSAM_sf"/>
</dbReference>
<comment type="cofactor">
    <cofactor evidence="1">
        <name>[4Fe-4S] cluster</name>
        <dbReference type="ChEBI" id="CHEBI:49883"/>
    </cofactor>
</comment>
<dbReference type="STRING" id="880072.Desac_0108"/>
<reference evidence="8 9" key="1">
    <citation type="journal article" date="2011" name="Stand. Genomic Sci.">
        <title>Complete genome sequence of the acetate-degrading sulfate reducer Desulfobacca acetoxidans type strain (ASRB2).</title>
        <authorList>
            <person name="Goker M."/>
            <person name="Teshima H."/>
            <person name="Lapidus A."/>
            <person name="Nolan M."/>
            <person name="Lucas S."/>
            <person name="Hammon N."/>
            <person name="Deshpande S."/>
            <person name="Cheng J.F."/>
            <person name="Tapia R."/>
            <person name="Han C."/>
            <person name="Goodwin L."/>
            <person name="Pitluck S."/>
            <person name="Huntemann M."/>
            <person name="Liolios K."/>
            <person name="Ivanova N."/>
            <person name="Pagani I."/>
            <person name="Mavromatis K."/>
            <person name="Ovchinikova G."/>
            <person name="Pati A."/>
            <person name="Chen A."/>
            <person name="Palaniappan K."/>
            <person name="Land M."/>
            <person name="Hauser L."/>
            <person name="Brambilla E.M."/>
            <person name="Rohde M."/>
            <person name="Spring S."/>
            <person name="Detter J.C."/>
            <person name="Woyke T."/>
            <person name="Bristow J."/>
            <person name="Eisen J.A."/>
            <person name="Markowitz V."/>
            <person name="Hugenholtz P."/>
            <person name="Kyrpides N.C."/>
            <person name="Klenk H.P."/>
        </authorList>
    </citation>
    <scope>NUCLEOTIDE SEQUENCE [LARGE SCALE GENOMIC DNA]</scope>
    <source>
        <strain evidence="9">ATCC 700848 / DSM 11109 / ASRB2</strain>
    </source>
</reference>
<evidence type="ECO:0000256" key="1">
    <source>
        <dbReference type="ARBA" id="ARBA00001966"/>
    </source>
</evidence>
<dbReference type="RefSeq" id="WP_013705118.1">
    <property type="nucleotide sequence ID" value="NC_015388.1"/>
</dbReference>
<dbReference type="AlphaFoldDB" id="F2NJ47"/>
<dbReference type="InterPro" id="IPR007197">
    <property type="entry name" value="rSAM"/>
</dbReference>
<accession>F2NJ47</accession>
<dbReference type="Gene3D" id="3.20.20.70">
    <property type="entry name" value="Aldolase class I"/>
    <property type="match status" value="1"/>
</dbReference>
<sequence length="344" mass="38991">METVHISITNACNLRCKHCFTNAGTPTPNELTLNEYDVLFRDLYKMGVFQLVIAGGEPFIRPDVWKIMDLAEALDFCLFIETNTMLLRDEDIKRLKSFTISQMHIPLEGMRETNDYIRGREHFAHTLETVRKLSAEDIPVEIRTTASKRSIDELEELALLLADTGVNTLFVSEFTPTGRGMSYAPELLLGLELKKKLHDTLGELRSKYYDRITVDGDACGFFDGHERRMGFSKDERSAFCAAMNGESCVILPNGTVSPCDQYAFHGGNIRFQSIREIIEKSPVFNWFREFPRSAVSGTCGACKFNARCGGCRIFAFLFNGDIYSEDPMCWRVLEARGTESPLYV</sequence>
<dbReference type="InterPro" id="IPR013785">
    <property type="entry name" value="Aldolase_TIM"/>
</dbReference>
<dbReference type="GO" id="GO:0003824">
    <property type="term" value="F:catalytic activity"/>
    <property type="evidence" value="ECO:0007669"/>
    <property type="project" value="InterPro"/>
</dbReference>
<dbReference type="EMBL" id="CP002629">
    <property type="protein sequence ID" value="AEB08005.1"/>
    <property type="molecule type" value="Genomic_DNA"/>
</dbReference>
<dbReference type="GO" id="GO:0051539">
    <property type="term" value="F:4 iron, 4 sulfur cluster binding"/>
    <property type="evidence" value="ECO:0007669"/>
    <property type="project" value="UniProtKB-KW"/>
</dbReference>
<dbReference type="PANTHER" id="PTHR11228">
    <property type="entry name" value="RADICAL SAM DOMAIN PROTEIN"/>
    <property type="match status" value="1"/>
</dbReference>
<reference evidence="9" key="2">
    <citation type="submission" date="2011-03" db="EMBL/GenBank/DDBJ databases">
        <title>The complete genome of Desulfobacca acetoxidans DSM 11109.</title>
        <authorList>
            <consortium name="US DOE Joint Genome Institute (JGI-PGF)"/>
            <person name="Lucas S."/>
            <person name="Copeland A."/>
            <person name="Lapidus A."/>
            <person name="Bruce D."/>
            <person name="Goodwin L."/>
            <person name="Pitluck S."/>
            <person name="Peters L."/>
            <person name="Kyrpides N."/>
            <person name="Mavromatis K."/>
            <person name="Ivanova N."/>
            <person name="Ovchinnikova G."/>
            <person name="Teshima H."/>
            <person name="Detter J.C."/>
            <person name="Han C."/>
            <person name="Land M."/>
            <person name="Hauser L."/>
            <person name="Markowitz V."/>
            <person name="Cheng J.-F."/>
            <person name="Hugenholtz P."/>
            <person name="Woyke T."/>
            <person name="Wu D."/>
            <person name="Spring S."/>
            <person name="Schueler E."/>
            <person name="Brambilla E."/>
            <person name="Klenk H.-P."/>
            <person name="Eisen J.A."/>
        </authorList>
    </citation>
    <scope>NUCLEOTIDE SEQUENCE [LARGE SCALE GENOMIC DNA]</scope>
    <source>
        <strain evidence="9">ATCC 700848 / DSM 11109 / ASRB2</strain>
    </source>
</reference>
<keyword evidence="5" id="KW-0408">Iron</keyword>
<evidence type="ECO:0000256" key="5">
    <source>
        <dbReference type="ARBA" id="ARBA00023004"/>
    </source>
</evidence>
<dbReference type="SMART" id="SM00729">
    <property type="entry name" value="Elp3"/>
    <property type="match status" value="1"/>
</dbReference>
<dbReference type="InterPro" id="IPR050377">
    <property type="entry name" value="Radical_SAM_PqqE_MftC-like"/>
</dbReference>
<dbReference type="SUPFAM" id="SSF102114">
    <property type="entry name" value="Radical SAM enzymes"/>
    <property type="match status" value="1"/>
</dbReference>
<organism evidence="8 9">
    <name type="scientific">Desulfobacca acetoxidans (strain ATCC 700848 / DSM 11109 / ASRB2)</name>
    <dbReference type="NCBI Taxonomy" id="880072"/>
    <lineage>
        <taxon>Bacteria</taxon>
        <taxon>Pseudomonadati</taxon>
        <taxon>Thermodesulfobacteriota</taxon>
        <taxon>Desulfobaccia</taxon>
        <taxon>Desulfobaccales</taxon>
        <taxon>Desulfobaccaceae</taxon>
        <taxon>Desulfobacca</taxon>
    </lineage>
</organism>
<feature type="domain" description="Radical SAM core" evidence="7">
    <location>
        <begin position="1"/>
        <end position="211"/>
    </location>
</feature>
<dbReference type="InterPro" id="IPR023885">
    <property type="entry name" value="4Fe4S-binding_SPASM_dom"/>
</dbReference>
<gene>
    <name evidence="8" type="ordered locus">Desac_0108</name>
</gene>
<keyword evidence="3" id="KW-0949">S-adenosyl-L-methionine</keyword>
<dbReference type="KEGG" id="dao:Desac_0108"/>
<evidence type="ECO:0000259" key="7">
    <source>
        <dbReference type="PROSITE" id="PS51918"/>
    </source>
</evidence>
<keyword evidence="4" id="KW-0479">Metal-binding</keyword>
<dbReference type="eggNOG" id="COG0535">
    <property type="taxonomic scope" value="Bacteria"/>
</dbReference>
<keyword evidence="6" id="KW-0411">Iron-sulfur</keyword>
<dbReference type="InterPro" id="IPR006638">
    <property type="entry name" value="Elp3/MiaA/NifB-like_rSAM"/>
</dbReference>
<evidence type="ECO:0000313" key="8">
    <source>
        <dbReference type="EMBL" id="AEB08005.1"/>
    </source>
</evidence>
<dbReference type="Proteomes" id="UP000000483">
    <property type="component" value="Chromosome"/>
</dbReference>
<dbReference type="InterPro" id="IPR017200">
    <property type="entry name" value="PqqE-like"/>
</dbReference>